<sequence>MNNLNYGVVGNCRTAALISEGGSIDWLCFPSFDSPSVFSKLIDDEHGGSFTLLVSADYRCKQTYVKETNILRTLFESEEGSFEVFDFMPRYRTINFGHHSPPELCRYIRPIAGTPRFRVQYNPVMNYGKEKVNHLIFKDYIRSFSQEDGNNNMYLYSSLDFNQILESREVELVQEEFLLLSYFQKLEVVDIKRMYVEYQRTKVYWLDWNSSSLKLNNYSNLVARSLLTLKLMCYEYSGAVLAALTTSLPETIGEVRNWDYRFCWIRDASMSIETLSKMGHKYTACRFLTFIKRCLRSKGDSFQIMYGINGERKLTEEILPHLAGYEGSLPVRVGNAAYDQKQNDIFGYLMNIIDYYFLNFPGTVGEKEEMWEVVRIIVKTVYGIWRLPDRGIWEIRNEEKHFVFSKVMCWVALDRGVRVASYLKQPDYEVAWRKEADKIKEDIMLNGWNEEIQSFTQSYDSTHADSSLLLMAQYGFIEPTDLRFINTVHRIRKELYHEGLMYRYRNRDDFGHPTSAFTICTFWLIQALHEIGDKEEAKEIFDELLSHANHVGLFSEDLDFKTKRLLGNFPQAYSHLALINTARIFEEDDD</sequence>
<evidence type="ECO:0000259" key="1">
    <source>
        <dbReference type="Pfam" id="PF00723"/>
    </source>
</evidence>
<dbReference type="Gene3D" id="1.50.10.10">
    <property type="match status" value="1"/>
</dbReference>
<dbReference type="AlphaFoldDB" id="A0A1G8C9G5"/>
<reference evidence="5 6" key="1">
    <citation type="submission" date="2016-10" db="EMBL/GenBank/DDBJ databases">
        <authorList>
            <person name="de Groot N.N."/>
        </authorList>
    </citation>
    <scope>NUCLEOTIDE SEQUENCE [LARGE SCALE GENOMIC DNA]</scope>
    <source>
        <strain evidence="3 6">NLAE-zl-C500</strain>
        <strain evidence="4 5">NLAE-zl-C57</strain>
    </source>
</reference>
<evidence type="ECO:0000313" key="3">
    <source>
        <dbReference type="EMBL" id="SDB76154.1"/>
    </source>
</evidence>
<dbReference type="Pfam" id="PF19291">
    <property type="entry name" value="TREH_N"/>
    <property type="match status" value="1"/>
</dbReference>
<evidence type="ECO:0000259" key="2">
    <source>
        <dbReference type="Pfam" id="PF19291"/>
    </source>
</evidence>
<evidence type="ECO:0000313" key="4">
    <source>
        <dbReference type="EMBL" id="SDH42141.1"/>
    </source>
</evidence>
<accession>A0A1G8C9G5</accession>
<dbReference type="InterPro" id="IPR008928">
    <property type="entry name" value="6-hairpin_glycosidase_sf"/>
</dbReference>
<protein>
    <submittedName>
        <fullName evidence="4">Glucoamylase (Glucan-1,4-alpha-glucosidase), GH15 family</fullName>
    </submittedName>
</protein>
<organism evidence="4 5">
    <name type="scientific">Bacteroides ovatus</name>
    <dbReference type="NCBI Taxonomy" id="28116"/>
    <lineage>
        <taxon>Bacteria</taxon>
        <taxon>Pseudomonadati</taxon>
        <taxon>Bacteroidota</taxon>
        <taxon>Bacteroidia</taxon>
        <taxon>Bacteroidales</taxon>
        <taxon>Bacteroidaceae</taxon>
        <taxon>Bacteroides</taxon>
    </lineage>
</organism>
<dbReference type="EMBL" id="FMYE01000006">
    <property type="protein sequence ID" value="SDB76154.1"/>
    <property type="molecule type" value="Genomic_DNA"/>
</dbReference>
<dbReference type="GO" id="GO:0004553">
    <property type="term" value="F:hydrolase activity, hydrolyzing O-glycosyl compounds"/>
    <property type="evidence" value="ECO:0007669"/>
    <property type="project" value="TreeGrafter"/>
</dbReference>
<dbReference type="Proteomes" id="UP000183670">
    <property type="component" value="Unassembled WGS sequence"/>
</dbReference>
<evidence type="ECO:0000313" key="5">
    <source>
        <dbReference type="Proteomes" id="UP000181870"/>
    </source>
</evidence>
<proteinExistence type="predicted"/>
<dbReference type="RefSeq" id="WP_074557040.1">
    <property type="nucleotide sequence ID" value="NZ_FMYE01000006.1"/>
</dbReference>
<name>A0A1G8C9G5_BACOV</name>
<evidence type="ECO:0000313" key="6">
    <source>
        <dbReference type="Proteomes" id="UP000183670"/>
    </source>
</evidence>
<feature type="domain" description="Trehalase-like N-terminal" evidence="2">
    <location>
        <begin position="8"/>
        <end position="143"/>
    </location>
</feature>
<dbReference type="Pfam" id="PF00723">
    <property type="entry name" value="Glyco_hydro_15"/>
    <property type="match status" value="1"/>
</dbReference>
<dbReference type="InterPro" id="IPR011613">
    <property type="entry name" value="GH15-like"/>
</dbReference>
<gene>
    <name evidence="3" type="ORF">SAMN05192581_1006147</name>
    <name evidence="4" type="ORF">SAMN05192582_1005143</name>
</gene>
<dbReference type="InterPro" id="IPR045582">
    <property type="entry name" value="Trehalase-like_N"/>
</dbReference>
<dbReference type="GO" id="GO:0005975">
    <property type="term" value="P:carbohydrate metabolic process"/>
    <property type="evidence" value="ECO:0007669"/>
    <property type="project" value="InterPro"/>
</dbReference>
<dbReference type="SUPFAM" id="SSF48208">
    <property type="entry name" value="Six-hairpin glycosidases"/>
    <property type="match status" value="1"/>
</dbReference>
<dbReference type="EMBL" id="FNDO01000005">
    <property type="protein sequence ID" value="SDH42141.1"/>
    <property type="molecule type" value="Genomic_DNA"/>
</dbReference>
<dbReference type="PANTHER" id="PTHR31616:SF0">
    <property type="entry name" value="GLUCAN 1,4-ALPHA-GLUCOSIDASE"/>
    <property type="match status" value="1"/>
</dbReference>
<dbReference type="Proteomes" id="UP000181870">
    <property type="component" value="Unassembled WGS sequence"/>
</dbReference>
<dbReference type="InterPro" id="IPR012341">
    <property type="entry name" value="6hp_glycosidase-like_sf"/>
</dbReference>
<feature type="domain" description="GH15-like" evidence="1">
    <location>
        <begin position="218"/>
        <end position="582"/>
    </location>
</feature>
<dbReference type="PANTHER" id="PTHR31616">
    <property type="entry name" value="TREHALASE"/>
    <property type="match status" value="1"/>
</dbReference>